<name>A0A246IE20_STEMA</name>
<dbReference type="AlphaFoldDB" id="A0A246IE20"/>
<feature type="signal peptide" evidence="1">
    <location>
        <begin position="1"/>
        <end position="23"/>
    </location>
</feature>
<evidence type="ECO:0000256" key="1">
    <source>
        <dbReference type="SAM" id="SignalP"/>
    </source>
</evidence>
<gene>
    <name evidence="2" type="ORF">CEE63_01900</name>
</gene>
<dbReference type="RefSeq" id="WP_088496200.1">
    <property type="nucleotide sequence ID" value="NZ_JACLBH010000008.1"/>
</dbReference>
<accession>A0A246IE20</accession>
<proteinExistence type="predicted"/>
<comment type="caution">
    <text evidence="2">The sequence shown here is derived from an EMBL/GenBank/DDBJ whole genome shotgun (WGS) entry which is preliminary data.</text>
</comment>
<keyword evidence="1" id="KW-0732">Signal</keyword>
<dbReference type="PROSITE" id="PS51257">
    <property type="entry name" value="PROKAR_LIPOPROTEIN"/>
    <property type="match status" value="1"/>
</dbReference>
<protein>
    <submittedName>
        <fullName evidence="2">Uncharacterized protein</fullName>
    </submittedName>
</protein>
<reference evidence="2 3" key="1">
    <citation type="submission" date="2017-06" db="EMBL/GenBank/DDBJ databases">
        <authorList>
            <person name="Kim H.J."/>
            <person name="Triplett B.A."/>
        </authorList>
    </citation>
    <scope>NUCLEOTIDE SEQUENCE [LARGE SCALE GENOMIC DNA]</scope>
    <source>
        <strain evidence="2 3">594</strain>
    </source>
</reference>
<dbReference type="EMBL" id="NIVX01000015">
    <property type="protein sequence ID" value="OWQ78355.1"/>
    <property type="molecule type" value="Genomic_DNA"/>
</dbReference>
<evidence type="ECO:0000313" key="2">
    <source>
        <dbReference type="EMBL" id="OWQ78355.1"/>
    </source>
</evidence>
<sequence length="211" mass="22856">MTRPLRRGLVVLAVLGALTACRASPAPEVAPPLLTRAQAEARTVVPFTRAVQLQKAGRIAEVTFDLPAPQKPAIPILNIGLRLQDTDARRLLDASEKITLGRLPTRLRLERTDGGAPGPVQLWQRTRDGRDSQKIGEDGVVTDLTTGSVDINSLAEAGLYSEEVLYRTLQLAQVGGIAPGRYVLRVDLVEDRPRLEGLKAELIVGYQSLGK</sequence>
<feature type="chain" id="PRO_5030042167" evidence="1">
    <location>
        <begin position="24"/>
        <end position="211"/>
    </location>
</feature>
<dbReference type="Proteomes" id="UP000197090">
    <property type="component" value="Unassembled WGS sequence"/>
</dbReference>
<organism evidence="2 3">
    <name type="scientific">Stenotrophomonas maltophilia</name>
    <name type="common">Pseudomonas maltophilia</name>
    <name type="synonym">Xanthomonas maltophilia</name>
    <dbReference type="NCBI Taxonomy" id="40324"/>
    <lineage>
        <taxon>Bacteria</taxon>
        <taxon>Pseudomonadati</taxon>
        <taxon>Pseudomonadota</taxon>
        <taxon>Gammaproteobacteria</taxon>
        <taxon>Lysobacterales</taxon>
        <taxon>Lysobacteraceae</taxon>
        <taxon>Stenotrophomonas</taxon>
        <taxon>Stenotrophomonas maltophilia group</taxon>
    </lineage>
</organism>
<evidence type="ECO:0000313" key="3">
    <source>
        <dbReference type="Proteomes" id="UP000197090"/>
    </source>
</evidence>